<dbReference type="PANTHER" id="PTHR31636">
    <property type="entry name" value="OSJNBA0084A10.13 PROTEIN-RELATED"/>
    <property type="match status" value="1"/>
</dbReference>
<feature type="non-terminal residue" evidence="7">
    <location>
        <position position="1"/>
    </location>
</feature>
<evidence type="ECO:0000256" key="3">
    <source>
        <dbReference type="ARBA" id="ARBA00023163"/>
    </source>
</evidence>
<dbReference type="AlphaFoldDB" id="A0A371FXP8"/>
<comment type="subcellular location">
    <subcellularLocation>
        <location evidence="1">Nucleus</location>
    </subcellularLocation>
</comment>
<evidence type="ECO:0000256" key="2">
    <source>
        <dbReference type="ARBA" id="ARBA00023015"/>
    </source>
</evidence>
<keyword evidence="6" id="KW-0472">Membrane</keyword>
<organism evidence="7 8">
    <name type="scientific">Mucuna pruriens</name>
    <name type="common">Velvet bean</name>
    <name type="synonym">Dolichos pruriens</name>
    <dbReference type="NCBI Taxonomy" id="157652"/>
    <lineage>
        <taxon>Eukaryota</taxon>
        <taxon>Viridiplantae</taxon>
        <taxon>Streptophyta</taxon>
        <taxon>Embryophyta</taxon>
        <taxon>Tracheophyta</taxon>
        <taxon>Spermatophyta</taxon>
        <taxon>Magnoliopsida</taxon>
        <taxon>eudicotyledons</taxon>
        <taxon>Gunneridae</taxon>
        <taxon>Pentapetalae</taxon>
        <taxon>rosids</taxon>
        <taxon>fabids</taxon>
        <taxon>Fabales</taxon>
        <taxon>Fabaceae</taxon>
        <taxon>Papilionoideae</taxon>
        <taxon>50 kb inversion clade</taxon>
        <taxon>NPAAA clade</taxon>
        <taxon>indigoferoid/millettioid clade</taxon>
        <taxon>Phaseoleae</taxon>
        <taxon>Mucuna</taxon>
    </lineage>
</organism>
<keyword evidence="6" id="KW-1133">Transmembrane helix</keyword>
<name>A0A371FXP8_MUCPR</name>
<comment type="caution">
    <text evidence="7">The sequence shown here is derived from an EMBL/GenBank/DDBJ whole genome shotgun (WGS) entry which is preliminary data.</text>
</comment>
<dbReference type="GO" id="GO:0005634">
    <property type="term" value="C:nucleus"/>
    <property type="evidence" value="ECO:0007669"/>
    <property type="project" value="UniProtKB-SubCell"/>
</dbReference>
<feature type="region of interest" description="VHIID" evidence="5">
    <location>
        <begin position="288"/>
        <end position="353"/>
    </location>
</feature>
<accession>A0A371FXP8</accession>
<keyword evidence="3" id="KW-0804">Transcription</keyword>
<protein>
    <submittedName>
        <fullName evidence="7">Scarecrow-like transcription factor PAT1</fullName>
    </submittedName>
</protein>
<gene>
    <name evidence="7" type="primary">PAT1</name>
    <name evidence="7" type="ORF">CR513_36010</name>
</gene>
<feature type="transmembrane region" description="Helical" evidence="6">
    <location>
        <begin position="41"/>
        <end position="60"/>
    </location>
</feature>
<feature type="transmembrane region" description="Helical" evidence="6">
    <location>
        <begin position="131"/>
        <end position="159"/>
    </location>
</feature>
<evidence type="ECO:0000313" key="7">
    <source>
        <dbReference type="EMBL" id="RDX83109.1"/>
    </source>
</evidence>
<keyword evidence="4" id="KW-0539">Nucleus</keyword>
<reference evidence="7" key="1">
    <citation type="submission" date="2018-05" db="EMBL/GenBank/DDBJ databases">
        <title>Draft genome of Mucuna pruriens seed.</title>
        <authorList>
            <person name="Nnadi N.E."/>
            <person name="Vos R."/>
            <person name="Hasami M.H."/>
            <person name="Devisetty U.K."/>
            <person name="Aguiy J.C."/>
        </authorList>
    </citation>
    <scope>NUCLEOTIDE SEQUENCE [LARGE SCALE GENOMIC DNA]</scope>
    <source>
        <strain evidence="7">JCA_2017</strain>
    </source>
</reference>
<comment type="similarity">
    <text evidence="5">Belongs to the GRAS family.</text>
</comment>
<dbReference type="Pfam" id="PF03514">
    <property type="entry name" value="GRAS"/>
    <property type="match status" value="1"/>
</dbReference>
<feature type="short sequence motif" description="VHIID" evidence="5">
    <location>
        <begin position="319"/>
        <end position="323"/>
    </location>
</feature>
<feature type="region of interest" description="Leucine repeat II (LRII)" evidence="5">
    <location>
        <begin position="365"/>
        <end position="397"/>
    </location>
</feature>
<feature type="region of interest" description="SAW" evidence="5">
    <location>
        <begin position="503"/>
        <end position="577"/>
    </location>
</feature>
<dbReference type="InterPro" id="IPR005202">
    <property type="entry name" value="TF_GRAS"/>
</dbReference>
<dbReference type="STRING" id="157652.A0A371FXP8"/>
<dbReference type="OrthoDB" id="593669at2759"/>
<evidence type="ECO:0000256" key="1">
    <source>
        <dbReference type="ARBA" id="ARBA00004123"/>
    </source>
</evidence>
<feature type="region of interest" description="Leucine repeat I (LRI)" evidence="5">
    <location>
        <begin position="209"/>
        <end position="269"/>
    </location>
</feature>
<evidence type="ECO:0000313" key="8">
    <source>
        <dbReference type="Proteomes" id="UP000257109"/>
    </source>
</evidence>
<evidence type="ECO:0000256" key="4">
    <source>
        <dbReference type="ARBA" id="ARBA00023242"/>
    </source>
</evidence>
<dbReference type="EMBL" id="QJKJ01007456">
    <property type="protein sequence ID" value="RDX83109.1"/>
    <property type="molecule type" value="Genomic_DNA"/>
</dbReference>
<keyword evidence="2" id="KW-0805">Transcription regulation</keyword>
<feature type="transmembrane region" description="Helical" evidence="6">
    <location>
        <begin position="12"/>
        <end position="35"/>
    </location>
</feature>
<dbReference type="PROSITE" id="PS50985">
    <property type="entry name" value="GRAS"/>
    <property type="match status" value="1"/>
</dbReference>
<comment type="caution">
    <text evidence="5">Lacks conserved residue(s) required for the propagation of feature annotation.</text>
</comment>
<evidence type="ECO:0000256" key="6">
    <source>
        <dbReference type="SAM" id="Phobius"/>
    </source>
</evidence>
<keyword evidence="8" id="KW-1185">Reference proteome</keyword>
<evidence type="ECO:0000256" key="5">
    <source>
        <dbReference type="PROSITE-ProRule" id="PRU01191"/>
    </source>
</evidence>
<keyword evidence="6" id="KW-0812">Transmembrane</keyword>
<feature type="transmembrane region" description="Helical" evidence="6">
    <location>
        <begin position="72"/>
        <end position="91"/>
    </location>
</feature>
<sequence>MGRWVTQAQIWRFVCLTSSVIGLICYGLSSSFILLFGNWNLLKILSYSVFSFAICLAVWFAKVCQHSHSMNLICKAHLSVMVLTVTSVYSFFYDKQVNTKPDAFSLISCASFAIMSLSLSTQIHLGFEVDLLYFFLGCFILQLMKIKLLLAIVGASFSYSLVILRSSLKLESSDYALDQVVIDSLQVQPNPGTDISLFMPHSGQSHMQTLLKYNLVACAQAIADSDLLAAEIFIVQLREVVSVSGVPMQRLGAYMMEGLVARLENSGSKIYKALKCYQATKVGGISYMHMLHQICLNFKFGYMCANGAIAQAMKGEDKIHIIDFQIGEGSQWLTLIQDFAARPGGPPHIRITGIDDSKSADALQMVGNKLSKLAEDFKVPFEFHAAPVSACDVELENLGVRSGEALAVNFAFMLHHIPDESVSTQNHRDRLLRLVKSLSPKVVTLVEQESNTNTAPFFSRFLETLDYYTAMFESIDVTLPRNQKERISIEQHCLARDIVNIIACEGAERVERHELFGKWRSRFSMAGFTPYPLSSLLNDDIKHLLKNYSASYRVQERDGAVYMDWKNRALVASSAWK</sequence>
<dbReference type="Proteomes" id="UP000257109">
    <property type="component" value="Unassembled WGS sequence"/>
</dbReference>
<proteinExistence type="inferred from homology"/>
<feature type="transmembrane region" description="Helical" evidence="6">
    <location>
        <begin position="103"/>
        <end position="119"/>
    </location>
</feature>